<dbReference type="GO" id="GO:0016787">
    <property type="term" value="F:hydrolase activity"/>
    <property type="evidence" value="ECO:0007669"/>
    <property type="project" value="UniProtKB-UniRule"/>
</dbReference>
<evidence type="ECO:0000256" key="8">
    <source>
        <dbReference type="ARBA" id="ARBA00034617"/>
    </source>
</evidence>
<accession>A0A938XQN2</accession>
<dbReference type="Proteomes" id="UP000774000">
    <property type="component" value="Unassembled WGS sequence"/>
</dbReference>
<organism evidence="14 15">
    <name type="scientific">Halanaerobacter jeridensis</name>
    <dbReference type="NCBI Taxonomy" id="706427"/>
    <lineage>
        <taxon>Bacteria</taxon>
        <taxon>Bacillati</taxon>
        <taxon>Bacillota</taxon>
        <taxon>Clostridia</taxon>
        <taxon>Halanaerobiales</taxon>
        <taxon>Halobacteroidaceae</taxon>
        <taxon>Halanaerobacter</taxon>
    </lineage>
</organism>
<dbReference type="InterPro" id="IPR013986">
    <property type="entry name" value="DExx_box_DNA_helicase_dom_sf"/>
</dbReference>
<dbReference type="Pfam" id="PF13361">
    <property type="entry name" value="UvrD_C"/>
    <property type="match status" value="1"/>
</dbReference>
<dbReference type="CDD" id="cd17932">
    <property type="entry name" value="DEXQc_UvrD"/>
    <property type="match status" value="1"/>
</dbReference>
<keyword evidence="4 11" id="KW-0347">Helicase</keyword>
<evidence type="ECO:0000256" key="10">
    <source>
        <dbReference type="ARBA" id="ARBA00048988"/>
    </source>
</evidence>
<feature type="domain" description="UvrD-like helicase ATP-binding" evidence="12">
    <location>
        <begin position="7"/>
        <end position="311"/>
    </location>
</feature>
<dbReference type="GO" id="GO:0005524">
    <property type="term" value="F:ATP binding"/>
    <property type="evidence" value="ECO:0007669"/>
    <property type="project" value="UniProtKB-UniRule"/>
</dbReference>
<feature type="binding site" evidence="11">
    <location>
        <begin position="28"/>
        <end position="35"/>
    </location>
    <ligand>
        <name>ATP</name>
        <dbReference type="ChEBI" id="CHEBI:30616"/>
    </ligand>
</feature>
<sequence>MFDLSEIELRPGQDEVLKYDSGHLAVPAVPGAGKTFTLAHLAAKLIADGKVQPGKILIVTYMNSAVANFRTRINNFLEAYGLAENRGYDVKTLHSLAVNILKQRSDLVLINDDFTVIDQQQQSQSIYNITAQWLVNNRQRWKKTLSNHRKAEKFKKKFPRIVQSWISYLKMRGINRSKALQLHKHTFDSQYLSWALELLVAYIEELNENAWVDFDDLLINTWKLLKSDAEFCQRLSNKWTYVFEDEAQDSNLVQETILKLIAGDDGNLVRVGDSNQAIMGTFTAANPKVFRDFCARDDVKQESILYSGRSSQDIIDVANYLVDWTRKEHPNSACRDALEEQKIQAVGPEENPTTEGHQVAAKVFTTQEEEIDWIVNQAKFELEDNEAQKIGVLVPNSYVQEDVVNALEEKDLPVESVGDLKQGQQFTISALIKAIAYLAQPQDEEKLLELLTEVFMKDFSNEEDKIIAKLFKEENIEEIIYPLGGQLSAAKLPEELFNNQQLYQQFNRAQEKIKNWLEASVELPPDELLLFVAESLEFEGELLALVQGIALQIRDQLRLNPEYRLIDIMGQLNDLKRSFNQLADKFNKLSGFQPQEGVITVLTAHKSKGLEWDTVFVNSIVHDSYPITLNDRFRGEFNYLVDGRKNPKAQVEAELEKLVDGQSYQDSNREAKIKVIKERIRLLYVAITRAEKNLYLSSHYKRRSPFNDSWWNVKPSLVFQILQQYLEGSNHHE</sequence>
<name>A0A938XQN2_9FIRM</name>
<keyword evidence="5 11" id="KW-0067">ATP-binding</keyword>
<feature type="domain" description="UvrD-like helicase C-terminal" evidence="13">
    <location>
        <begin position="312"/>
        <end position="609"/>
    </location>
</feature>
<dbReference type="Gene3D" id="1.10.10.160">
    <property type="match status" value="1"/>
</dbReference>
<protein>
    <recommendedName>
        <fullName evidence="9">DNA 3'-5' helicase</fullName>
        <ecNumber evidence="9">5.6.2.4</ecNumber>
    </recommendedName>
</protein>
<keyword evidence="2 11" id="KW-0547">Nucleotide-binding</keyword>
<comment type="similarity">
    <text evidence="1">Belongs to the helicase family. UvrD subfamily.</text>
</comment>
<evidence type="ECO:0000256" key="3">
    <source>
        <dbReference type="ARBA" id="ARBA00022801"/>
    </source>
</evidence>
<dbReference type="InterPro" id="IPR014017">
    <property type="entry name" value="DNA_helicase_UvrD-like_C"/>
</dbReference>
<evidence type="ECO:0000259" key="12">
    <source>
        <dbReference type="PROSITE" id="PS51198"/>
    </source>
</evidence>
<evidence type="ECO:0000256" key="9">
    <source>
        <dbReference type="ARBA" id="ARBA00034808"/>
    </source>
</evidence>
<dbReference type="GO" id="GO:0043138">
    <property type="term" value="F:3'-5' DNA helicase activity"/>
    <property type="evidence" value="ECO:0007669"/>
    <property type="project" value="UniProtKB-EC"/>
</dbReference>
<reference evidence="14" key="1">
    <citation type="submission" date="2021-01" db="EMBL/GenBank/DDBJ databases">
        <title>Genomic Encyclopedia of Type Strains, Phase IV (KMG-IV): sequencing the most valuable type-strain genomes for metagenomic binning, comparative biology and taxonomic classification.</title>
        <authorList>
            <person name="Goeker M."/>
        </authorList>
    </citation>
    <scope>NUCLEOTIDE SEQUENCE</scope>
    <source>
        <strain evidence="14">DSM 23230</strain>
    </source>
</reference>
<comment type="catalytic activity">
    <reaction evidence="10">
        <text>ATP + H2O = ADP + phosphate + H(+)</text>
        <dbReference type="Rhea" id="RHEA:13065"/>
        <dbReference type="ChEBI" id="CHEBI:15377"/>
        <dbReference type="ChEBI" id="CHEBI:15378"/>
        <dbReference type="ChEBI" id="CHEBI:30616"/>
        <dbReference type="ChEBI" id="CHEBI:43474"/>
        <dbReference type="ChEBI" id="CHEBI:456216"/>
        <dbReference type="EC" id="5.6.2.4"/>
    </reaction>
</comment>
<proteinExistence type="inferred from homology"/>
<keyword evidence="3 11" id="KW-0378">Hydrolase</keyword>
<evidence type="ECO:0000259" key="13">
    <source>
        <dbReference type="PROSITE" id="PS51217"/>
    </source>
</evidence>
<evidence type="ECO:0000256" key="6">
    <source>
        <dbReference type="ARBA" id="ARBA00023125"/>
    </source>
</evidence>
<dbReference type="EC" id="5.6.2.4" evidence="9"/>
<evidence type="ECO:0000256" key="11">
    <source>
        <dbReference type="PROSITE-ProRule" id="PRU00560"/>
    </source>
</evidence>
<dbReference type="GO" id="GO:0003677">
    <property type="term" value="F:DNA binding"/>
    <property type="evidence" value="ECO:0007669"/>
    <property type="project" value="UniProtKB-KW"/>
</dbReference>
<evidence type="ECO:0000256" key="4">
    <source>
        <dbReference type="ARBA" id="ARBA00022806"/>
    </source>
</evidence>
<dbReference type="RefSeq" id="WP_204700561.1">
    <property type="nucleotide sequence ID" value="NZ_JAFBDQ010000003.1"/>
</dbReference>
<evidence type="ECO:0000256" key="7">
    <source>
        <dbReference type="ARBA" id="ARBA00023235"/>
    </source>
</evidence>
<dbReference type="Gene3D" id="1.10.486.10">
    <property type="entry name" value="PCRA, domain 4"/>
    <property type="match status" value="1"/>
</dbReference>
<keyword evidence="7" id="KW-0413">Isomerase</keyword>
<dbReference type="AlphaFoldDB" id="A0A938XQN2"/>
<dbReference type="SUPFAM" id="SSF52540">
    <property type="entry name" value="P-loop containing nucleoside triphosphate hydrolases"/>
    <property type="match status" value="1"/>
</dbReference>
<keyword evidence="15" id="KW-1185">Reference proteome</keyword>
<evidence type="ECO:0000256" key="5">
    <source>
        <dbReference type="ARBA" id="ARBA00022840"/>
    </source>
</evidence>
<dbReference type="GO" id="GO:0000725">
    <property type="term" value="P:recombinational repair"/>
    <property type="evidence" value="ECO:0007669"/>
    <property type="project" value="TreeGrafter"/>
</dbReference>
<evidence type="ECO:0000256" key="2">
    <source>
        <dbReference type="ARBA" id="ARBA00022741"/>
    </source>
</evidence>
<comment type="caution">
    <text evidence="14">The sequence shown here is derived from an EMBL/GenBank/DDBJ whole genome shotgun (WGS) entry which is preliminary data.</text>
</comment>
<gene>
    <name evidence="14" type="ORF">JOC47_000673</name>
</gene>
<dbReference type="Pfam" id="PF00580">
    <property type="entry name" value="UvrD-helicase"/>
    <property type="match status" value="1"/>
</dbReference>
<dbReference type="InterPro" id="IPR027417">
    <property type="entry name" value="P-loop_NTPase"/>
</dbReference>
<dbReference type="PROSITE" id="PS51217">
    <property type="entry name" value="UVRD_HELICASE_CTER"/>
    <property type="match status" value="1"/>
</dbReference>
<dbReference type="PANTHER" id="PTHR11070:SF2">
    <property type="entry name" value="ATP-DEPENDENT DNA HELICASE SRS2"/>
    <property type="match status" value="1"/>
</dbReference>
<dbReference type="InterPro" id="IPR000212">
    <property type="entry name" value="DNA_helicase_UvrD/REP"/>
</dbReference>
<keyword evidence="6" id="KW-0238">DNA-binding</keyword>
<dbReference type="EMBL" id="JAFBDQ010000003">
    <property type="protein sequence ID" value="MBM7555839.1"/>
    <property type="molecule type" value="Genomic_DNA"/>
</dbReference>
<dbReference type="Gene3D" id="3.40.50.300">
    <property type="entry name" value="P-loop containing nucleotide triphosphate hydrolases"/>
    <property type="match status" value="2"/>
</dbReference>
<evidence type="ECO:0000256" key="1">
    <source>
        <dbReference type="ARBA" id="ARBA00009922"/>
    </source>
</evidence>
<comment type="catalytic activity">
    <reaction evidence="8">
        <text>Couples ATP hydrolysis with the unwinding of duplex DNA by translocating in the 3'-5' direction.</text>
        <dbReference type="EC" id="5.6.2.4"/>
    </reaction>
</comment>
<evidence type="ECO:0000313" key="15">
    <source>
        <dbReference type="Proteomes" id="UP000774000"/>
    </source>
</evidence>
<dbReference type="PANTHER" id="PTHR11070">
    <property type="entry name" value="UVRD / RECB / PCRA DNA HELICASE FAMILY MEMBER"/>
    <property type="match status" value="1"/>
</dbReference>
<dbReference type="PROSITE" id="PS51198">
    <property type="entry name" value="UVRD_HELICASE_ATP_BIND"/>
    <property type="match status" value="1"/>
</dbReference>
<dbReference type="InterPro" id="IPR014016">
    <property type="entry name" value="UvrD-like_ATP-bd"/>
</dbReference>
<evidence type="ECO:0000313" key="14">
    <source>
        <dbReference type="EMBL" id="MBM7555839.1"/>
    </source>
</evidence>